<keyword evidence="2" id="KW-0472">Membrane</keyword>
<evidence type="ECO:0000256" key="2">
    <source>
        <dbReference type="SAM" id="Phobius"/>
    </source>
</evidence>
<dbReference type="EMBL" id="PTIX01000003">
    <property type="protein sequence ID" value="PPK69602.1"/>
    <property type="molecule type" value="Genomic_DNA"/>
</dbReference>
<sequence>MGSVVQFRKLFALLARRWLVIVPLLVLTLGGAGYAYATTPLSYQWTGSVVMLAPKDGRIVRPASQREQTNSLLAFAPTLSTITIMLIEETAVSAAKLVTQPKDGVEISREGPFMTAKVEGATEARAKELGQNAFDLIRDSLDEKQRDLGAPPSTWVTVSVVAAPAEAEKLPKARIGKVGGVIAGGGLLALVCAFAVESVSVNRRERRAAGDVSRTTSEPGGEPSYS</sequence>
<comment type="caution">
    <text evidence="3">The sequence shown here is derived from an EMBL/GenBank/DDBJ whole genome shotgun (WGS) entry which is preliminary data.</text>
</comment>
<keyword evidence="2" id="KW-0812">Transmembrane</keyword>
<dbReference type="AlphaFoldDB" id="A0A2S6GWI3"/>
<evidence type="ECO:0000313" key="4">
    <source>
        <dbReference type="Proteomes" id="UP000239203"/>
    </source>
</evidence>
<organism evidence="3 4">
    <name type="scientific">Actinokineospora auranticolor</name>
    <dbReference type="NCBI Taxonomy" id="155976"/>
    <lineage>
        <taxon>Bacteria</taxon>
        <taxon>Bacillati</taxon>
        <taxon>Actinomycetota</taxon>
        <taxon>Actinomycetes</taxon>
        <taxon>Pseudonocardiales</taxon>
        <taxon>Pseudonocardiaceae</taxon>
        <taxon>Actinokineospora</taxon>
    </lineage>
</organism>
<evidence type="ECO:0000256" key="1">
    <source>
        <dbReference type="SAM" id="MobiDB-lite"/>
    </source>
</evidence>
<feature type="transmembrane region" description="Helical" evidence="2">
    <location>
        <begin position="178"/>
        <end position="196"/>
    </location>
</feature>
<keyword evidence="2" id="KW-1133">Transmembrane helix</keyword>
<reference evidence="3 4" key="1">
    <citation type="submission" date="2018-02" db="EMBL/GenBank/DDBJ databases">
        <title>Genomic Encyclopedia of Archaeal and Bacterial Type Strains, Phase II (KMG-II): from individual species to whole genera.</title>
        <authorList>
            <person name="Goeker M."/>
        </authorList>
    </citation>
    <scope>NUCLEOTIDE SEQUENCE [LARGE SCALE GENOMIC DNA]</scope>
    <source>
        <strain evidence="3 4">YU 961-1</strain>
    </source>
</reference>
<evidence type="ECO:0000313" key="3">
    <source>
        <dbReference type="EMBL" id="PPK69602.1"/>
    </source>
</evidence>
<dbReference type="Proteomes" id="UP000239203">
    <property type="component" value="Unassembled WGS sequence"/>
</dbReference>
<name>A0A2S6GWI3_9PSEU</name>
<proteinExistence type="predicted"/>
<protein>
    <recommendedName>
        <fullName evidence="5">Capsular polysaccharide biosynthesis protein</fullName>
    </recommendedName>
</protein>
<keyword evidence="4" id="KW-1185">Reference proteome</keyword>
<feature type="region of interest" description="Disordered" evidence="1">
    <location>
        <begin position="205"/>
        <end position="226"/>
    </location>
</feature>
<accession>A0A2S6GWI3</accession>
<gene>
    <name evidence="3" type="ORF">CLV40_103212</name>
</gene>
<evidence type="ECO:0008006" key="5">
    <source>
        <dbReference type="Google" id="ProtNLM"/>
    </source>
</evidence>